<organism evidence="2 3">
    <name type="scientific">Blepharisma stoltei</name>
    <dbReference type="NCBI Taxonomy" id="1481888"/>
    <lineage>
        <taxon>Eukaryota</taxon>
        <taxon>Sar</taxon>
        <taxon>Alveolata</taxon>
        <taxon>Ciliophora</taxon>
        <taxon>Postciliodesmatophora</taxon>
        <taxon>Heterotrichea</taxon>
        <taxon>Heterotrichida</taxon>
        <taxon>Blepharismidae</taxon>
        <taxon>Blepharisma</taxon>
    </lineage>
</organism>
<evidence type="ECO:0000256" key="1">
    <source>
        <dbReference type="SAM" id="MobiDB-lite"/>
    </source>
</evidence>
<feature type="region of interest" description="Disordered" evidence="1">
    <location>
        <begin position="1"/>
        <end position="47"/>
    </location>
</feature>
<dbReference type="AlphaFoldDB" id="A0AAU9JZ23"/>
<feature type="compositionally biased region" description="Basic and acidic residues" evidence="1">
    <location>
        <begin position="99"/>
        <end position="109"/>
    </location>
</feature>
<evidence type="ECO:0000313" key="2">
    <source>
        <dbReference type="EMBL" id="CAG9329832.1"/>
    </source>
</evidence>
<keyword evidence="3" id="KW-1185">Reference proteome</keyword>
<evidence type="ECO:0000313" key="3">
    <source>
        <dbReference type="Proteomes" id="UP001162131"/>
    </source>
</evidence>
<feature type="region of interest" description="Disordered" evidence="1">
    <location>
        <begin position="81"/>
        <end position="115"/>
    </location>
</feature>
<reference evidence="2" key="1">
    <citation type="submission" date="2021-09" db="EMBL/GenBank/DDBJ databases">
        <authorList>
            <consortium name="AG Swart"/>
            <person name="Singh M."/>
            <person name="Singh A."/>
            <person name="Seah K."/>
            <person name="Emmerich C."/>
        </authorList>
    </citation>
    <scope>NUCLEOTIDE SEQUENCE</scope>
    <source>
        <strain evidence="2">ATCC30299</strain>
    </source>
</reference>
<dbReference type="Proteomes" id="UP001162131">
    <property type="component" value="Unassembled WGS sequence"/>
</dbReference>
<protein>
    <submittedName>
        <fullName evidence="2">Uncharacterized protein</fullName>
    </submittedName>
</protein>
<proteinExistence type="predicted"/>
<dbReference type="EMBL" id="CAJZBQ010000049">
    <property type="protein sequence ID" value="CAG9329832.1"/>
    <property type="molecule type" value="Genomic_DNA"/>
</dbReference>
<comment type="caution">
    <text evidence="2">The sequence shown here is derived from an EMBL/GenBank/DDBJ whole genome shotgun (WGS) entry which is preliminary data.</text>
</comment>
<feature type="compositionally biased region" description="Basic residues" evidence="1">
    <location>
        <begin position="1"/>
        <end position="14"/>
    </location>
</feature>
<sequence length="129" mass="14893">MRKKELKKKSKSKILHLAPKNESPANEDMGYNQISSSQISEGPRLDNKTTIINEPLDLLLDKDEPKYEEKKSFEWKNCESDLLSGNTEDSTEDASVEEFECKSQDENIPKSELNNSDPSDMIFFLKYKR</sequence>
<gene>
    <name evidence="2" type="ORF">BSTOLATCC_MIC49873</name>
</gene>
<feature type="compositionally biased region" description="Acidic residues" evidence="1">
    <location>
        <begin position="89"/>
        <end position="98"/>
    </location>
</feature>
<name>A0AAU9JZ23_9CILI</name>
<accession>A0AAU9JZ23</accession>